<reference evidence="1 2" key="1">
    <citation type="submission" date="2016-03" db="EMBL/GenBank/DDBJ databases">
        <title>EvidentialGene: Evidence-directed Construction of Genes on Genomes.</title>
        <authorList>
            <person name="Gilbert D.G."/>
            <person name="Choi J.-H."/>
            <person name="Mockaitis K."/>
            <person name="Colbourne J."/>
            <person name="Pfrender M."/>
        </authorList>
    </citation>
    <scope>NUCLEOTIDE SEQUENCE [LARGE SCALE GENOMIC DNA]</scope>
    <source>
        <strain evidence="1 2">Xinb3</strain>
        <tissue evidence="1">Complete organism</tissue>
    </source>
</reference>
<evidence type="ECO:0000313" key="2">
    <source>
        <dbReference type="Proteomes" id="UP000076858"/>
    </source>
</evidence>
<dbReference type="EMBL" id="LRGB01000311">
    <property type="protein sequence ID" value="KZS19789.1"/>
    <property type="molecule type" value="Genomic_DNA"/>
</dbReference>
<dbReference type="AlphaFoldDB" id="A0A162QLZ4"/>
<accession>A0A162QLZ4</accession>
<comment type="caution">
    <text evidence="1">The sequence shown here is derived from an EMBL/GenBank/DDBJ whole genome shotgun (WGS) entry which is preliminary data.</text>
</comment>
<protein>
    <submittedName>
        <fullName evidence="1">Uncharacterized protein</fullName>
    </submittedName>
</protein>
<sequence length="27" mass="3290">MAVLVKTMFRVLLVSRWMQLNFTMVFQ</sequence>
<gene>
    <name evidence="1" type="ORF">APZ42_013579</name>
</gene>
<keyword evidence="2" id="KW-1185">Reference proteome</keyword>
<proteinExistence type="predicted"/>
<dbReference type="Proteomes" id="UP000076858">
    <property type="component" value="Unassembled WGS sequence"/>
</dbReference>
<organism evidence="1 2">
    <name type="scientific">Daphnia magna</name>
    <dbReference type="NCBI Taxonomy" id="35525"/>
    <lineage>
        <taxon>Eukaryota</taxon>
        <taxon>Metazoa</taxon>
        <taxon>Ecdysozoa</taxon>
        <taxon>Arthropoda</taxon>
        <taxon>Crustacea</taxon>
        <taxon>Branchiopoda</taxon>
        <taxon>Diplostraca</taxon>
        <taxon>Cladocera</taxon>
        <taxon>Anomopoda</taxon>
        <taxon>Daphniidae</taxon>
        <taxon>Daphnia</taxon>
    </lineage>
</organism>
<name>A0A162QLZ4_9CRUS</name>
<evidence type="ECO:0000313" key="1">
    <source>
        <dbReference type="EMBL" id="KZS19789.1"/>
    </source>
</evidence>